<accession>T2IS91</accession>
<evidence type="ECO:0000313" key="2">
    <source>
        <dbReference type="Proteomes" id="UP000017981"/>
    </source>
</evidence>
<dbReference type="Proteomes" id="UP000017981">
    <property type="component" value="Unassembled WGS sequence"/>
</dbReference>
<proteinExistence type="predicted"/>
<protein>
    <submittedName>
        <fullName evidence="1">Uncharacterized protein</fullName>
    </submittedName>
</protein>
<reference evidence="1 2" key="1">
    <citation type="submission" date="2013-01" db="EMBL/GenBank/DDBJ databases">
        <authorList>
            <person name="Bench S."/>
        </authorList>
    </citation>
    <scope>NUCLEOTIDE SEQUENCE [LARGE SCALE GENOMIC DNA]</scope>
    <source>
        <strain evidence="1 2">WH 0005</strain>
    </source>
</reference>
<comment type="caution">
    <text evidence="1">The sequence shown here is derived from an EMBL/GenBank/DDBJ whole genome shotgun (WGS) entry which is preliminary data.</text>
</comment>
<organism evidence="1 2">
    <name type="scientific">Crocosphaera watsonii WH 0005</name>
    <dbReference type="NCBI Taxonomy" id="423472"/>
    <lineage>
        <taxon>Bacteria</taxon>
        <taxon>Bacillati</taxon>
        <taxon>Cyanobacteriota</taxon>
        <taxon>Cyanophyceae</taxon>
        <taxon>Oscillatoriophycideae</taxon>
        <taxon>Chroococcales</taxon>
        <taxon>Aphanothecaceae</taxon>
        <taxon>Crocosphaera</taxon>
    </lineage>
</organism>
<dbReference type="AlphaFoldDB" id="T2IS91"/>
<sequence>MQITFFLNPSVRLHNQTPLEMLRMGKVEPVIQTAISFANDEPD</sequence>
<name>T2IS91_CROWT</name>
<gene>
    <name evidence="1" type="ORF">CWATWH0005_3492</name>
</gene>
<dbReference type="EMBL" id="CAQL01000451">
    <property type="protein sequence ID" value="CCQ55672.1"/>
    <property type="molecule type" value="Genomic_DNA"/>
</dbReference>
<reference evidence="1 2" key="2">
    <citation type="submission" date="2013-09" db="EMBL/GenBank/DDBJ databases">
        <title>Whole genome comparison of six Crocosphaera watsonii strains with differing phenotypes.</title>
        <authorList>
            <person name="Bench S.R."/>
            <person name="Heller P."/>
            <person name="Frank I."/>
            <person name="Arciniega M."/>
            <person name="Shilova I.N."/>
            <person name="Zehr J.P."/>
        </authorList>
    </citation>
    <scope>NUCLEOTIDE SEQUENCE [LARGE SCALE GENOMIC DNA]</scope>
    <source>
        <strain evidence="1 2">WH 0005</strain>
    </source>
</reference>
<evidence type="ECO:0000313" key="1">
    <source>
        <dbReference type="EMBL" id="CCQ55672.1"/>
    </source>
</evidence>